<dbReference type="EMBL" id="CAMPGE010008941">
    <property type="protein sequence ID" value="CAI2367822.1"/>
    <property type="molecule type" value="Genomic_DNA"/>
</dbReference>
<comment type="caution">
    <text evidence="2">The sequence shown here is derived from an EMBL/GenBank/DDBJ whole genome shotgun (WGS) entry which is preliminary data.</text>
</comment>
<keyword evidence="3" id="KW-1185">Reference proteome</keyword>
<protein>
    <submittedName>
        <fullName evidence="2">Uncharacterized protein</fullName>
    </submittedName>
</protein>
<feature type="compositionally biased region" description="Low complexity" evidence="1">
    <location>
        <begin position="328"/>
        <end position="337"/>
    </location>
</feature>
<dbReference type="Proteomes" id="UP001295684">
    <property type="component" value="Unassembled WGS sequence"/>
</dbReference>
<name>A0AAD1UJE1_EUPCR</name>
<gene>
    <name evidence="2" type="ORF">ECRASSUSDP1_LOCUS9110</name>
</gene>
<organism evidence="2 3">
    <name type="scientific">Euplotes crassus</name>
    <dbReference type="NCBI Taxonomy" id="5936"/>
    <lineage>
        <taxon>Eukaryota</taxon>
        <taxon>Sar</taxon>
        <taxon>Alveolata</taxon>
        <taxon>Ciliophora</taxon>
        <taxon>Intramacronucleata</taxon>
        <taxon>Spirotrichea</taxon>
        <taxon>Hypotrichia</taxon>
        <taxon>Euplotida</taxon>
        <taxon>Euplotidae</taxon>
        <taxon>Moneuplotes</taxon>
    </lineage>
</organism>
<dbReference type="AlphaFoldDB" id="A0AAD1UJE1"/>
<feature type="compositionally biased region" description="Basic residues" evidence="1">
    <location>
        <begin position="305"/>
        <end position="320"/>
    </location>
</feature>
<reference evidence="2" key="1">
    <citation type="submission" date="2023-07" db="EMBL/GenBank/DDBJ databases">
        <authorList>
            <consortium name="AG Swart"/>
            <person name="Singh M."/>
            <person name="Singh A."/>
            <person name="Seah K."/>
            <person name="Emmerich C."/>
        </authorList>
    </citation>
    <scope>NUCLEOTIDE SEQUENCE</scope>
    <source>
        <strain evidence="2">DP1</strain>
    </source>
</reference>
<evidence type="ECO:0000256" key="1">
    <source>
        <dbReference type="SAM" id="MobiDB-lite"/>
    </source>
</evidence>
<feature type="region of interest" description="Disordered" evidence="1">
    <location>
        <begin position="111"/>
        <end position="167"/>
    </location>
</feature>
<evidence type="ECO:0000313" key="2">
    <source>
        <dbReference type="EMBL" id="CAI2367822.1"/>
    </source>
</evidence>
<sequence length="399" mass="46495">MSIYSGFGTRQQEGFYNKIMLRAMEMVSDRLIAFVRGDGFEEESWYFHLRKIFKYMEVMERQKYLDPKFSNGLRKLIKVYKKHLNIPDNSTMTSRSLLLNSNKKEIEEVLADTLPENSIKEGTDEKDASQDNQKSTSGNSSKAQQDRHTDFNMNNPSMVKKSYDQKLKETHSREIKAPDDYENAFVQYNRLDNTPKVRVLNYNREAQNASSLNRRFYDQLVTPNVAFPSQMGHRKGRRVRRIRLQKNGNIYSKATKSNNREVIRSVPKHFNRKKFGQTKMNLSMIDGAPILEAEAETILAASRKSRRKYNRVRKSSKTSKYKPSFQTSSRRSNSVNSHRTKRRSSSRRRSMTKFFVKKKDNKSNSHMRPNRYLKNILPIVANEGGRGAIAQQFSSGNHI</sequence>
<proteinExistence type="predicted"/>
<feature type="region of interest" description="Disordered" evidence="1">
    <location>
        <begin position="305"/>
        <end position="370"/>
    </location>
</feature>
<feature type="compositionally biased region" description="Polar residues" evidence="1">
    <location>
        <begin position="130"/>
        <end position="143"/>
    </location>
</feature>
<feature type="compositionally biased region" description="Basic and acidic residues" evidence="1">
    <location>
        <begin position="118"/>
        <end position="129"/>
    </location>
</feature>
<accession>A0AAD1UJE1</accession>
<feature type="compositionally biased region" description="Basic residues" evidence="1">
    <location>
        <begin position="338"/>
        <end position="356"/>
    </location>
</feature>
<evidence type="ECO:0000313" key="3">
    <source>
        <dbReference type="Proteomes" id="UP001295684"/>
    </source>
</evidence>